<evidence type="ECO:0000256" key="2">
    <source>
        <dbReference type="SAM" id="MobiDB-lite"/>
    </source>
</evidence>
<reference evidence="3" key="1">
    <citation type="submission" date="2009-11" db="EMBL/GenBank/DDBJ databases">
        <authorList>
            <consortium name="The Broad Institute Genome Sequencing Platform"/>
            <person name="Ward D."/>
            <person name="Feldgarden M."/>
            <person name="Earl A."/>
            <person name="Young S.K."/>
            <person name="Zeng Q."/>
            <person name="Koehrsen M."/>
            <person name="Alvarado L."/>
            <person name="Berlin A."/>
            <person name="Bochicchio J."/>
            <person name="Borenstein D."/>
            <person name="Chapman S.B."/>
            <person name="Chen Z."/>
            <person name="Engels R."/>
            <person name="Freedman E."/>
            <person name="Gellesch M."/>
            <person name="Goldberg J."/>
            <person name="Griggs A."/>
            <person name="Gujja S."/>
            <person name="Heilman E."/>
            <person name="Heiman D."/>
            <person name="Hepburn T."/>
            <person name="Howarth C."/>
            <person name="Jen D."/>
            <person name="Larson L."/>
            <person name="Lewis B."/>
            <person name="Mehta T."/>
            <person name="Park D."/>
            <person name="Pearson M."/>
            <person name="Roberts A."/>
            <person name="Saif S."/>
            <person name="Shea T."/>
            <person name="Shenoy N."/>
            <person name="Sisk P."/>
            <person name="Stolte C."/>
            <person name="Sykes S."/>
            <person name="Thomson T."/>
            <person name="Walk T."/>
            <person name="White J."/>
            <person name="Yandava C."/>
            <person name="Izard J."/>
            <person name="Baranova O.V."/>
            <person name="Blanton J.M."/>
            <person name="Tanner A.C."/>
            <person name="Dewhirst F.E."/>
            <person name="Haas B."/>
            <person name="Nusbaum C."/>
            <person name="Birren B."/>
        </authorList>
    </citation>
    <scope>NUCLEOTIDE SEQUENCE [LARGE SCALE GENOMIC DNA]</scope>
    <source>
        <strain evidence="3">1-1 BBBD Race 1</strain>
    </source>
</reference>
<feature type="region of interest" description="Disordered" evidence="2">
    <location>
        <begin position="1"/>
        <end position="74"/>
    </location>
</feature>
<evidence type="ECO:0000256" key="1">
    <source>
        <dbReference type="PROSITE-ProRule" id="PRU00221"/>
    </source>
</evidence>
<dbReference type="Pfam" id="PF00400">
    <property type="entry name" value="WD40"/>
    <property type="match status" value="1"/>
</dbReference>
<accession>A0A180GSY0</accession>
<dbReference type="OrthoDB" id="674604at2759"/>
<protein>
    <recommendedName>
        <fullName evidence="6">Anaphase-promoting complex subunit 4 WD40 domain-containing protein</fullName>
    </recommendedName>
</protein>
<dbReference type="PANTHER" id="PTHR19879:SF9">
    <property type="entry name" value="TRANSCRIPTION INITIATION FACTOR TFIID SUBUNIT 5"/>
    <property type="match status" value="1"/>
</dbReference>
<dbReference type="EMBL" id="ADAS02000024">
    <property type="protein sequence ID" value="OAV95917.1"/>
    <property type="molecule type" value="Genomic_DNA"/>
</dbReference>
<name>A0A180GSY0_PUCT1</name>
<dbReference type="PANTHER" id="PTHR19879">
    <property type="entry name" value="TRANSCRIPTION INITIATION FACTOR TFIID"/>
    <property type="match status" value="1"/>
</dbReference>
<dbReference type="VEuPathDB" id="FungiDB:PTTG_26505"/>
<dbReference type="InterPro" id="IPR015943">
    <property type="entry name" value="WD40/YVTN_repeat-like_dom_sf"/>
</dbReference>
<evidence type="ECO:0000313" key="5">
    <source>
        <dbReference type="Proteomes" id="UP000005240"/>
    </source>
</evidence>
<dbReference type="EnsemblFungi" id="PTTG_26505-t43_1">
    <property type="protein sequence ID" value="PTTG_26505-t43_1-p1"/>
    <property type="gene ID" value="PTTG_26505"/>
</dbReference>
<feature type="compositionally biased region" description="Basic and acidic residues" evidence="2">
    <location>
        <begin position="21"/>
        <end position="35"/>
    </location>
</feature>
<dbReference type="STRING" id="630390.A0A180GSY0"/>
<gene>
    <name evidence="3" type="ORF">PTTG_26505</name>
</gene>
<sequence>MVWIHRLNSPDLRPGWGGYRDCGKDREDRKEERVPDQPQHSAKEVSINNREVDDDAEEGKLADGKDTERREGINDVVWSPDSEYLVSGSDDHAIHVWAPSQSPTTTTTHRFGNCSAIPTAFDETVKVWDFLGGKLLRALPSHSEVVSCLEFSRDG</sequence>
<proteinExistence type="predicted"/>
<evidence type="ECO:0000313" key="4">
    <source>
        <dbReference type="EnsemblFungi" id="PTTG_26505-t43_1-p1"/>
    </source>
</evidence>
<dbReference type="AlphaFoldDB" id="A0A180GSY0"/>
<reference evidence="3" key="2">
    <citation type="submission" date="2016-05" db="EMBL/GenBank/DDBJ databases">
        <title>Comparative analysis highlights variable genome content of wheat rusts and divergence of the mating loci.</title>
        <authorList>
            <person name="Cuomo C.A."/>
            <person name="Bakkeren G."/>
            <person name="Szabo L."/>
            <person name="Khalil H."/>
            <person name="Joly D."/>
            <person name="Goldberg J."/>
            <person name="Young S."/>
            <person name="Zeng Q."/>
            <person name="Fellers J."/>
        </authorList>
    </citation>
    <scope>NUCLEOTIDE SEQUENCE [LARGE SCALE GENOMIC DNA]</scope>
    <source>
        <strain evidence="3">1-1 BBBD Race 1</strain>
    </source>
</reference>
<dbReference type="InterPro" id="IPR001680">
    <property type="entry name" value="WD40_rpt"/>
</dbReference>
<dbReference type="InterPro" id="IPR011047">
    <property type="entry name" value="Quinoprotein_ADH-like_sf"/>
</dbReference>
<feature type="repeat" description="WD" evidence="1">
    <location>
        <begin position="66"/>
        <end position="107"/>
    </location>
</feature>
<evidence type="ECO:0000313" key="3">
    <source>
        <dbReference type="EMBL" id="OAV95917.1"/>
    </source>
</evidence>
<dbReference type="PROSITE" id="PS50082">
    <property type="entry name" value="WD_REPEATS_2"/>
    <property type="match status" value="1"/>
</dbReference>
<dbReference type="SUPFAM" id="SSF50998">
    <property type="entry name" value="Quinoprotein alcohol dehydrogenase-like"/>
    <property type="match status" value="1"/>
</dbReference>
<evidence type="ECO:0008006" key="6">
    <source>
        <dbReference type="Google" id="ProtNLM"/>
    </source>
</evidence>
<dbReference type="PROSITE" id="PS50294">
    <property type="entry name" value="WD_REPEATS_REGION"/>
    <property type="match status" value="1"/>
</dbReference>
<reference evidence="4 5" key="3">
    <citation type="journal article" date="2017" name="G3 (Bethesda)">
        <title>Comparative analysis highlights variable genome content of wheat rusts and divergence of the mating loci.</title>
        <authorList>
            <person name="Cuomo C.A."/>
            <person name="Bakkeren G."/>
            <person name="Khalil H.B."/>
            <person name="Panwar V."/>
            <person name="Joly D."/>
            <person name="Linning R."/>
            <person name="Sakthikumar S."/>
            <person name="Song X."/>
            <person name="Adiconis X."/>
            <person name="Fan L."/>
            <person name="Goldberg J.M."/>
            <person name="Levin J.Z."/>
            <person name="Young S."/>
            <person name="Zeng Q."/>
            <person name="Anikster Y."/>
            <person name="Bruce M."/>
            <person name="Wang M."/>
            <person name="Yin C."/>
            <person name="McCallum B."/>
            <person name="Szabo L.J."/>
            <person name="Hulbert S."/>
            <person name="Chen X."/>
            <person name="Fellers J.P."/>
        </authorList>
    </citation>
    <scope>NUCLEOTIDE SEQUENCE</scope>
    <source>
        <strain evidence="4">isolate 1-1 / race 1 (BBBD)</strain>
        <strain evidence="5">Isolate 1-1 / race 1 (BBBD)</strain>
    </source>
</reference>
<organism evidence="3">
    <name type="scientific">Puccinia triticina (isolate 1-1 / race 1 (BBBD))</name>
    <name type="common">Brown leaf rust fungus</name>
    <dbReference type="NCBI Taxonomy" id="630390"/>
    <lineage>
        <taxon>Eukaryota</taxon>
        <taxon>Fungi</taxon>
        <taxon>Dikarya</taxon>
        <taxon>Basidiomycota</taxon>
        <taxon>Pucciniomycotina</taxon>
        <taxon>Pucciniomycetes</taxon>
        <taxon>Pucciniales</taxon>
        <taxon>Pucciniaceae</taxon>
        <taxon>Puccinia</taxon>
    </lineage>
</organism>
<feature type="compositionally biased region" description="Basic and acidic residues" evidence="2">
    <location>
        <begin position="58"/>
        <end position="73"/>
    </location>
</feature>
<dbReference type="SMART" id="SM00320">
    <property type="entry name" value="WD40"/>
    <property type="match status" value="1"/>
</dbReference>
<reference evidence="4" key="4">
    <citation type="submission" date="2025-05" db="UniProtKB">
        <authorList>
            <consortium name="EnsemblFungi"/>
        </authorList>
    </citation>
    <scope>IDENTIFICATION</scope>
    <source>
        <strain evidence="4">isolate 1-1 / race 1 (BBBD)</strain>
    </source>
</reference>
<keyword evidence="5" id="KW-1185">Reference proteome</keyword>
<dbReference type="Gene3D" id="2.130.10.10">
    <property type="entry name" value="YVTN repeat-like/Quinoprotein amine dehydrogenase"/>
    <property type="match status" value="1"/>
</dbReference>
<dbReference type="Proteomes" id="UP000005240">
    <property type="component" value="Unassembled WGS sequence"/>
</dbReference>
<keyword evidence="1" id="KW-0853">WD repeat</keyword>